<dbReference type="InterPro" id="IPR008266">
    <property type="entry name" value="Tyr_kinase_AS"/>
</dbReference>
<accession>A0AAU9XQ52</accession>
<dbReference type="EMBL" id="CALNXJ010000055">
    <property type="protein sequence ID" value="CAH3154437.1"/>
    <property type="molecule type" value="Genomic_DNA"/>
</dbReference>
<dbReference type="GO" id="GO:0004672">
    <property type="term" value="F:protein kinase activity"/>
    <property type="evidence" value="ECO:0007669"/>
    <property type="project" value="InterPro"/>
</dbReference>
<dbReference type="InterPro" id="IPR017441">
    <property type="entry name" value="Protein_kinase_ATP_BS"/>
</dbReference>
<keyword evidence="2 3" id="KW-0067">ATP-binding</keyword>
<evidence type="ECO:0000256" key="3">
    <source>
        <dbReference type="PROSITE-ProRule" id="PRU10141"/>
    </source>
</evidence>
<dbReference type="PROSITE" id="PS00109">
    <property type="entry name" value="PROTEIN_KINASE_TYR"/>
    <property type="match status" value="1"/>
</dbReference>
<evidence type="ECO:0000313" key="6">
    <source>
        <dbReference type="Proteomes" id="UP001159428"/>
    </source>
</evidence>
<feature type="domain" description="Protein kinase" evidence="4">
    <location>
        <begin position="192"/>
        <end position="440"/>
    </location>
</feature>
<protein>
    <recommendedName>
        <fullName evidence="4">Protein kinase domain-containing protein</fullName>
    </recommendedName>
</protein>
<dbReference type="GO" id="GO:0005524">
    <property type="term" value="F:ATP binding"/>
    <property type="evidence" value="ECO:0007669"/>
    <property type="project" value="UniProtKB-UniRule"/>
</dbReference>
<dbReference type="SUPFAM" id="SSF56112">
    <property type="entry name" value="Protein kinase-like (PK-like)"/>
    <property type="match status" value="1"/>
</dbReference>
<evidence type="ECO:0000313" key="5">
    <source>
        <dbReference type="EMBL" id="CAH3154437.1"/>
    </source>
</evidence>
<dbReference type="InterPro" id="IPR000719">
    <property type="entry name" value="Prot_kinase_dom"/>
</dbReference>
<keyword evidence="6" id="KW-1185">Reference proteome</keyword>
<comment type="caution">
    <text evidence="5">The sequence shown here is derived from an EMBL/GenBank/DDBJ whole genome shotgun (WGS) entry which is preliminary data.</text>
</comment>
<name>A0AAU9XQ52_9CNID</name>
<sequence>MATTVFLRPLPKPDFAFRCQFLGAKEMKGILNGAEIIRMEAISIGALKELEAQTRGFLSEYMKTHCKLCINKNGDVWIQQEGHLFKEQRSFATEISLIIQDPDDKTVFGYMHCLRSFSGPKFCAFKSEEAEVIVKTLGEYTGLTNNIMGEVAGPLDGCRDPFQNFTHLLGQPQEKERKESSYDWIISRNEVQVTNKRLGSGGWGTVYKGRYCGCDVAVKQIHEDFASAHSLKMFQREIDMASKCRHPCLLQFIGATIDEGFPLLVTELMETSLRRLLGERPLSTGEVSIISLDVARALNYLHQKRPVPMIHRDISSANVLLWRKAERETGIHEAQWRGKVSDYGTAKFVEQVMTQIPGCLAYSAPEARTTTQTAKIDVYSFGILLCEMCIREVPEPDRRDEQVDKMSNQALQEFVRQCLQTNPDDRPDMTEIIHKLEQFQ</sequence>
<organism evidence="5 6">
    <name type="scientific">Pocillopora meandrina</name>
    <dbReference type="NCBI Taxonomy" id="46732"/>
    <lineage>
        <taxon>Eukaryota</taxon>
        <taxon>Metazoa</taxon>
        <taxon>Cnidaria</taxon>
        <taxon>Anthozoa</taxon>
        <taxon>Hexacorallia</taxon>
        <taxon>Scleractinia</taxon>
        <taxon>Astrocoeniina</taxon>
        <taxon>Pocilloporidae</taxon>
        <taxon>Pocillopora</taxon>
    </lineage>
</organism>
<evidence type="ECO:0000259" key="4">
    <source>
        <dbReference type="PROSITE" id="PS50011"/>
    </source>
</evidence>
<dbReference type="PROSITE" id="PS50011">
    <property type="entry name" value="PROTEIN_KINASE_DOM"/>
    <property type="match status" value="1"/>
</dbReference>
<dbReference type="AlphaFoldDB" id="A0AAU9XQ52"/>
<dbReference type="PROSITE" id="PS00107">
    <property type="entry name" value="PROTEIN_KINASE_ATP"/>
    <property type="match status" value="1"/>
</dbReference>
<evidence type="ECO:0000256" key="2">
    <source>
        <dbReference type="ARBA" id="ARBA00022840"/>
    </source>
</evidence>
<dbReference type="InterPro" id="IPR051681">
    <property type="entry name" value="Ser/Thr_Kinases-Pseudokinases"/>
</dbReference>
<dbReference type="Gene3D" id="1.10.510.10">
    <property type="entry name" value="Transferase(Phosphotransferase) domain 1"/>
    <property type="match status" value="1"/>
</dbReference>
<dbReference type="Pfam" id="PF00069">
    <property type="entry name" value="Pkinase"/>
    <property type="match status" value="1"/>
</dbReference>
<dbReference type="PANTHER" id="PTHR44329:SF298">
    <property type="entry name" value="MIXED LINEAGE KINASE DOMAIN-LIKE PROTEIN"/>
    <property type="match status" value="1"/>
</dbReference>
<reference evidence="5 6" key="1">
    <citation type="submission" date="2022-05" db="EMBL/GenBank/DDBJ databases">
        <authorList>
            <consortium name="Genoscope - CEA"/>
            <person name="William W."/>
        </authorList>
    </citation>
    <scope>NUCLEOTIDE SEQUENCE [LARGE SCALE GENOMIC DNA]</scope>
</reference>
<keyword evidence="1 3" id="KW-0547">Nucleotide-binding</keyword>
<feature type="binding site" evidence="3">
    <location>
        <position position="219"/>
    </location>
    <ligand>
        <name>ATP</name>
        <dbReference type="ChEBI" id="CHEBI:30616"/>
    </ligand>
</feature>
<dbReference type="GO" id="GO:0097527">
    <property type="term" value="P:necroptotic signaling pathway"/>
    <property type="evidence" value="ECO:0007669"/>
    <property type="project" value="TreeGrafter"/>
</dbReference>
<proteinExistence type="predicted"/>
<dbReference type="InterPro" id="IPR011009">
    <property type="entry name" value="Kinase-like_dom_sf"/>
</dbReference>
<evidence type="ECO:0000256" key="1">
    <source>
        <dbReference type="ARBA" id="ARBA00022741"/>
    </source>
</evidence>
<dbReference type="Gene3D" id="3.30.200.20">
    <property type="entry name" value="Phosphorylase Kinase, domain 1"/>
    <property type="match status" value="1"/>
</dbReference>
<dbReference type="Proteomes" id="UP001159428">
    <property type="component" value="Unassembled WGS sequence"/>
</dbReference>
<dbReference type="PANTHER" id="PTHR44329">
    <property type="entry name" value="SERINE/THREONINE-PROTEIN KINASE TNNI3K-RELATED"/>
    <property type="match status" value="1"/>
</dbReference>
<gene>
    <name evidence="5" type="ORF">PMEA_00027559</name>
</gene>